<sequence>MAFIRLTDYDGYPLVLNSELIASVSAARSSYGGNQANIRTADGKVHTVSDTPDQIYAAIEAAQQPEGQR</sequence>
<organism evidence="1 2">
    <name type="scientific">Achromobacter animicus</name>
    <dbReference type="NCBI Taxonomy" id="1389935"/>
    <lineage>
        <taxon>Bacteria</taxon>
        <taxon>Pseudomonadati</taxon>
        <taxon>Pseudomonadota</taxon>
        <taxon>Betaproteobacteria</taxon>
        <taxon>Burkholderiales</taxon>
        <taxon>Alcaligenaceae</taxon>
        <taxon>Achromobacter</taxon>
    </lineage>
</organism>
<gene>
    <name evidence="1" type="ORF">LMG26690_01297</name>
</gene>
<dbReference type="Proteomes" id="UP000494214">
    <property type="component" value="Unassembled WGS sequence"/>
</dbReference>
<keyword evidence="2" id="KW-1185">Reference proteome</keyword>
<dbReference type="RefSeq" id="WP_175122299.1">
    <property type="nucleotide sequence ID" value="NZ_CADIJM010000002.1"/>
</dbReference>
<dbReference type="AlphaFoldDB" id="A0A6S6ZI29"/>
<proteinExistence type="predicted"/>
<evidence type="ECO:0000313" key="2">
    <source>
        <dbReference type="Proteomes" id="UP000494214"/>
    </source>
</evidence>
<name>A0A6S6ZI29_9BURK</name>
<reference evidence="1 2" key="1">
    <citation type="submission" date="2020-04" db="EMBL/GenBank/DDBJ databases">
        <authorList>
            <person name="De Canck E."/>
        </authorList>
    </citation>
    <scope>NUCLEOTIDE SEQUENCE [LARGE SCALE GENOMIC DNA]</scope>
    <source>
        <strain evidence="1 2">LMG 26690</strain>
    </source>
</reference>
<dbReference type="EMBL" id="CADIJM010000002">
    <property type="protein sequence ID" value="CAB3675416.1"/>
    <property type="molecule type" value="Genomic_DNA"/>
</dbReference>
<accession>A0A6S6ZI29</accession>
<protein>
    <submittedName>
        <fullName evidence="1">Uncharacterized protein</fullName>
    </submittedName>
</protein>
<evidence type="ECO:0000313" key="1">
    <source>
        <dbReference type="EMBL" id="CAB3675416.1"/>
    </source>
</evidence>